<gene>
    <name evidence="1" type="ORF">CCAX7_54170</name>
</gene>
<protein>
    <submittedName>
        <fullName evidence="1">Uncharacterized protein</fullName>
    </submittedName>
</protein>
<evidence type="ECO:0000313" key="2">
    <source>
        <dbReference type="Proteomes" id="UP000287394"/>
    </source>
</evidence>
<accession>A0A402CNJ3</accession>
<dbReference type="Proteomes" id="UP000287394">
    <property type="component" value="Chromosome"/>
</dbReference>
<dbReference type="RefSeq" id="WP_119318979.1">
    <property type="nucleotide sequence ID" value="NZ_AP025739.1"/>
</dbReference>
<organism evidence="1 2">
    <name type="scientific">Capsulimonas corticalis</name>
    <dbReference type="NCBI Taxonomy" id="2219043"/>
    <lineage>
        <taxon>Bacteria</taxon>
        <taxon>Bacillati</taxon>
        <taxon>Armatimonadota</taxon>
        <taxon>Armatimonadia</taxon>
        <taxon>Capsulimonadales</taxon>
        <taxon>Capsulimonadaceae</taxon>
        <taxon>Capsulimonas</taxon>
    </lineage>
</organism>
<name>A0A402CNJ3_9BACT</name>
<dbReference type="KEGG" id="ccot:CCAX7_54170"/>
<evidence type="ECO:0000313" key="1">
    <source>
        <dbReference type="EMBL" id="BDI33366.1"/>
    </source>
</evidence>
<reference evidence="1 2" key="1">
    <citation type="journal article" date="2019" name="Int. J. Syst. Evol. Microbiol.">
        <title>Capsulimonas corticalis gen. nov., sp. nov., an aerobic capsulated bacterium, of a novel bacterial order, Capsulimonadales ord. nov., of the class Armatimonadia of the phylum Armatimonadetes.</title>
        <authorList>
            <person name="Li J."/>
            <person name="Kudo C."/>
            <person name="Tonouchi A."/>
        </authorList>
    </citation>
    <scope>NUCLEOTIDE SEQUENCE [LARGE SCALE GENOMIC DNA]</scope>
    <source>
        <strain evidence="1 2">AX-7</strain>
    </source>
</reference>
<dbReference type="EMBL" id="AP025739">
    <property type="protein sequence ID" value="BDI33366.1"/>
    <property type="molecule type" value="Genomic_DNA"/>
</dbReference>
<proteinExistence type="predicted"/>
<sequence>MEFLKSSLTAPPLSRDGVYYALQHIESGEYICLLQDGIDHLAVFSVPDGARQFRALLGIDDHVDVAAVTPSNVPFNYYWYNGEMIILSTPLS</sequence>
<keyword evidence="2" id="KW-1185">Reference proteome</keyword>
<dbReference type="AlphaFoldDB" id="A0A402CNJ3"/>